<organism evidence="1">
    <name type="scientific">Singulisphaera sp. Ch08</name>
    <dbReference type="NCBI Taxonomy" id="3120278"/>
    <lineage>
        <taxon>Bacteria</taxon>
        <taxon>Pseudomonadati</taxon>
        <taxon>Planctomycetota</taxon>
        <taxon>Planctomycetia</taxon>
        <taxon>Isosphaerales</taxon>
        <taxon>Isosphaeraceae</taxon>
        <taxon>Singulisphaera</taxon>
    </lineage>
</organism>
<dbReference type="AlphaFoldDB" id="A0AAU7CKR6"/>
<name>A0AAU7CKR6_9BACT</name>
<evidence type="ECO:0000313" key="1">
    <source>
        <dbReference type="EMBL" id="XBH05745.1"/>
    </source>
</evidence>
<protein>
    <submittedName>
        <fullName evidence="1">Uncharacterized protein</fullName>
    </submittedName>
</protein>
<dbReference type="EMBL" id="CP155447">
    <property type="protein sequence ID" value="XBH05745.1"/>
    <property type="molecule type" value="Genomic_DNA"/>
</dbReference>
<dbReference type="RefSeq" id="WP_406698594.1">
    <property type="nucleotide sequence ID" value="NZ_CP155447.1"/>
</dbReference>
<gene>
    <name evidence="1" type="ORF">V5E97_06890</name>
</gene>
<accession>A0AAU7CKR6</accession>
<proteinExistence type="predicted"/>
<reference evidence="1" key="1">
    <citation type="submission" date="2024-05" db="EMBL/GenBank/DDBJ databases">
        <title>Planctomycetes of the genus Singulisphaera possess chitinolytic capabilities.</title>
        <authorList>
            <person name="Ivanova A."/>
        </authorList>
    </citation>
    <scope>NUCLEOTIDE SEQUENCE</scope>
    <source>
        <strain evidence="1">Ch08T</strain>
    </source>
</reference>
<sequence>MATLTAPAKTVKTRRSAVRPAKYLATKVIWSLTSDSPCVDYSNEPMTLGDVLGEIGTYWTEEDGQFASGIIEEANDYNGLVYAYREILTITRLDGSELSADRLTKIGLLAGL</sequence>